<organism evidence="1 2">
    <name type="scientific">Tetrahymena thermophila (strain SB210)</name>
    <dbReference type="NCBI Taxonomy" id="312017"/>
    <lineage>
        <taxon>Eukaryota</taxon>
        <taxon>Sar</taxon>
        <taxon>Alveolata</taxon>
        <taxon>Ciliophora</taxon>
        <taxon>Intramacronucleata</taxon>
        <taxon>Oligohymenophorea</taxon>
        <taxon>Hymenostomatida</taxon>
        <taxon>Tetrahymenina</taxon>
        <taxon>Tetrahymenidae</taxon>
        <taxon>Tetrahymena</taxon>
    </lineage>
</organism>
<dbReference type="GeneID" id="24437390"/>
<sequence length="161" mass="19248">MMDSLKQFGQQILYSQSKGKQQISQEQALLQSIFLSQNQTVQDIVQLTQINNQNSKQLNNEDFELKRMKLMLIFSKQQNQKQNDMQQLLHKIQMLDSFQKIKVFHMKQSMIIDSTNQSFQYKNLIYESFSDENKFVSNVLKQRNNKDFKEEYEYITILNNS</sequence>
<dbReference type="AlphaFoldDB" id="W7XCR9"/>
<evidence type="ECO:0000313" key="1">
    <source>
        <dbReference type="EMBL" id="EWS74338.1"/>
    </source>
</evidence>
<name>W7XCR9_TETTS</name>
<protein>
    <submittedName>
        <fullName evidence="1">Tetratricopeptide repeat protein</fullName>
    </submittedName>
</protein>
<dbReference type="KEGG" id="tet:TTHERM_000125769"/>
<dbReference type="InParanoid" id="W7XCR9"/>
<proteinExistence type="predicted"/>
<dbReference type="Proteomes" id="UP000009168">
    <property type="component" value="Unassembled WGS sequence"/>
</dbReference>
<gene>
    <name evidence="1" type="ORF">TTHERM_000125769</name>
</gene>
<evidence type="ECO:0000313" key="2">
    <source>
        <dbReference type="Proteomes" id="UP000009168"/>
    </source>
</evidence>
<keyword evidence="2" id="KW-1185">Reference proteome</keyword>
<accession>W7XCR9</accession>
<reference evidence="2" key="1">
    <citation type="journal article" date="2006" name="PLoS Biol.">
        <title>Macronuclear genome sequence of the ciliate Tetrahymena thermophila, a model eukaryote.</title>
        <authorList>
            <person name="Eisen J.A."/>
            <person name="Coyne R.S."/>
            <person name="Wu M."/>
            <person name="Wu D."/>
            <person name="Thiagarajan M."/>
            <person name="Wortman J.R."/>
            <person name="Badger J.H."/>
            <person name="Ren Q."/>
            <person name="Amedeo P."/>
            <person name="Jones K.M."/>
            <person name="Tallon L.J."/>
            <person name="Delcher A.L."/>
            <person name="Salzberg S.L."/>
            <person name="Silva J.C."/>
            <person name="Haas B.J."/>
            <person name="Majoros W.H."/>
            <person name="Farzad M."/>
            <person name="Carlton J.M."/>
            <person name="Smith R.K. Jr."/>
            <person name="Garg J."/>
            <person name="Pearlman R.E."/>
            <person name="Karrer K.M."/>
            <person name="Sun L."/>
            <person name="Manning G."/>
            <person name="Elde N.C."/>
            <person name="Turkewitz A.P."/>
            <person name="Asai D.J."/>
            <person name="Wilkes D.E."/>
            <person name="Wang Y."/>
            <person name="Cai H."/>
            <person name="Collins K."/>
            <person name="Stewart B.A."/>
            <person name="Lee S.R."/>
            <person name="Wilamowska K."/>
            <person name="Weinberg Z."/>
            <person name="Ruzzo W.L."/>
            <person name="Wloga D."/>
            <person name="Gaertig J."/>
            <person name="Frankel J."/>
            <person name="Tsao C.-C."/>
            <person name="Gorovsky M.A."/>
            <person name="Keeling P.J."/>
            <person name="Waller R.F."/>
            <person name="Patron N.J."/>
            <person name="Cherry J.M."/>
            <person name="Stover N.A."/>
            <person name="Krieger C.J."/>
            <person name="del Toro C."/>
            <person name="Ryder H.F."/>
            <person name="Williamson S.C."/>
            <person name="Barbeau R.A."/>
            <person name="Hamilton E.P."/>
            <person name="Orias E."/>
        </authorList>
    </citation>
    <scope>NUCLEOTIDE SEQUENCE [LARGE SCALE GENOMIC DNA]</scope>
    <source>
        <strain evidence="2">SB210</strain>
    </source>
</reference>
<dbReference type="EMBL" id="GG662699">
    <property type="protein sequence ID" value="EWS74338.1"/>
    <property type="molecule type" value="Genomic_DNA"/>
</dbReference>
<dbReference type="RefSeq" id="XP_012653159.1">
    <property type="nucleotide sequence ID" value="XM_012797705.1"/>
</dbReference>